<reference evidence="3" key="1">
    <citation type="submission" date="2022-11" db="UniProtKB">
        <authorList>
            <consortium name="WormBaseParasite"/>
        </authorList>
    </citation>
    <scope>IDENTIFICATION</scope>
</reference>
<evidence type="ECO:0000313" key="2">
    <source>
        <dbReference type="Proteomes" id="UP000887565"/>
    </source>
</evidence>
<dbReference type="Proteomes" id="UP000887565">
    <property type="component" value="Unplaced"/>
</dbReference>
<proteinExistence type="predicted"/>
<protein>
    <submittedName>
        <fullName evidence="3">Uncharacterized protein</fullName>
    </submittedName>
</protein>
<sequence>MYDVKRAYKIYSPMKMNEIAKSQKNRNKRLLEEAKYQEKRNVSKNEGMKNT</sequence>
<name>A0A915JZ33_ROMCU</name>
<dbReference type="WBParaSite" id="nRc.2.0.1.t31240-RA">
    <property type="protein sequence ID" value="nRc.2.0.1.t31240-RA"/>
    <property type="gene ID" value="nRc.2.0.1.g31240"/>
</dbReference>
<feature type="region of interest" description="Disordered" evidence="1">
    <location>
        <begin position="32"/>
        <end position="51"/>
    </location>
</feature>
<keyword evidence="2" id="KW-1185">Reference proteome</keyword>
<evidence type="ECO:0000256" key="1">
    <source>
        <dbReference type="SAM" id="MobiDB-lite"/>
    </source>
</evidence>
<evidence type="ECO:0000313" key="3">
    <source>
        <dbReference type="WBParaSite" id="nRc.2.0.1.t31240-RA"/>
    </source>
</evidence>
<organism evidence="2 3">
    <name type="scientific">Romanomermis culicivorax</name>
    <name type="common">Nematode worm</name>
    <dbReference type="NCBI Taxonomy" id="13658"/>
    <lineage>
        <taxon>Eukaryota</taxon>
        <taxon>Metazoa</taxon>
        <taxon>Ecdysozoa</taxon>
        <taxon>Nematoda</taxon>
        <taxon>Enoplea</taxon>
        <taxon>Dorylaimia</taxon>
        <taxon>Mermithida</taxon>
        <taxon>Mermithoidea</taxon>
        <taxon>Mermithidae</taxon>
        <taxon>Romanomermis</taxon>
    </lineage>
</organism>
<accession>A0A915JZ33</accession>
<dbReference type="AlphaFoldDB" id="A0A915JZ33"/>